<sequence>MREKPEVIENLLRLYSNLEESPEAKMEKAVEIRKIEEEKIKKPFLSLIKFSQQYVTLREDRRFYEFLADYDLRQILISLGGKIGLEKPEDIFNLSWKEIKIRAR</sequence>
<gene>
    <name evidence="1" type="ORF">A2714_04480</name>
</gene>
<evidence type="ECO:0000313" key="2">
    <source>
        <dbReference type="Proteomes" id="UP000178419"/>
    </source>
</evidence>
<proteinExistence type="predicted"/>
<name>A0A1F7Y1M9_9BACT</name>
<organism evidence="1 2">
    <name type="scientific">Candidatus Woesebacteria bacterium RIFCSPHIGHO2_01_FULL_38_9</name>
    <dbReference type="NCBI Taxonomy" id="1802492"/>
    <lineage>
        <taxon>Bacteria</taxon>
        <taxon>Candidatus Woeseibacteriota</taxon>
    </lineage>
</organism>
<accession>A0A1F7Y1M9</accession>
<dbReference type="Proteomes" id="UP000178419">
    <property type="component" value="Unassembled WGS sequence"/>
</dbReference>
<evidence type="ECO:0000313" key="1">
    <source>
        <dbReference type="EMBL" id="OGM20568.1"/>
    </source>
</evidence>
<dbReference type="EMBL" id="MGGE01000039">
    <property type="protein sequence ID" value="OGM20568.1"/>
    <property type="molecule type" value="Genomic_DNA"/>
</dbReference>
<reference evidence="1 2" key="1">
    <citation type="journal article" date="2016" name="Nat. Commun.">
        <title>Thousands of microbial genomes shed light on interconnected biogeochemical processes in an aquifer system.</title>
        <authorList>
            <person name="Anantharaman K."/>
            <person name="Brown C.T."/>
            <person name="Hug L.A."/>
            <person name="Sharon I."/>
            <person name="Castelle C.J."/>
            <person name="Probst A.J."/>
            <person name="Thomas B.C."/>
            <person name="Singh A."/>
            <person name="Wilkins M.J."/>
            <person name="Karaoz U."/>
            <person name="Brodie E.L."/>
            <person name="Williams K.H."/>
            <person name="Hubbard S.S."/>
            <person name="Banfield J.F."/>
        </authorList>
    </citation>
    <scope>NUCLEOTIDE SEQUENCE [LARGE SCALE GENOMIC DNA]</scope>
</reference>
<comment type="caution">
    <text evidence="1">The sequence shown here is derived from an EMBL/GenBank/DDBJ whole genome shotgun (WGS) entry which is preliminary data.</text>
</comment>
<dbReference type="AlphaFoldDB" id="A0A1F7Y1M9"/>
<protein>
    <submittedName>
        <fullName evidence="1">Uncharacterized protein</fullName>
    </submittedName>
</protein>